<gene>
    <name evidence="1" type="primary">mobC</name>
    <name evidence="1" type="ORF">J6I44_00070</name>
</gene>
<protein>
    <submittedName>
        <fullName evidence="1">Plasmid mobilization relaxosome protein MobC</fullName>
    </submittedName>
</protein>
<accession>A0ABT3PH20</accession>
<proteinExistence type="predicted"/>
<dbReference type="RefSeq" id="WP_265763883.1">
    <property type="nucleotide sequence ID" value="NZ_JAGGJA010000001.1"/>
</dbReference>
<reference evidence="1 2" key="1">
    <citation type="submission" date="2021-03" db="EMBL/GenBank/DDBJ databases">
        <title>Aliifodinibius sp. nov., a new bacterium isolated from saline soil.</title>
        <authorList>
            <person name="Galisteo C."/>
            <person name="De La Haba R."/>
            <person name="Sanchez-Porro C."/>
            <person name="Ventosa A."/>
        </authorList>
    </citation>
    <scope>NUCLEOTIDE SEQUENCE [LARGE SCALE GENOMIC DNA]</scope>
    <source>
        <strain evidence="1 2">1BSP15-2V2</strain>
    </source>
</reference>
<evidence type="ECO:0000313" key="2">
    <source>
        <dbReference type="Proteomes" id="UP001207918"/>
    </source>
</evidence>
<sequence>MKSRIISTPYWSEFSEEKILDFMEACFQNLRVEGLREIVKTRLQAATGCREKDGKQVPLVPDSRGELAKGRGIFRICDALNVNQKNNQAMENDNNISHKKESNHRRDYLLKIYLTKGEKARIKKMAKTVGIKYSAFGRSVLLDYEFPKDLLDLRKIRYELNKIGVNLNQIARVANRNGQLPSAKQITQIEHQLLTTLEEL</sequence>
<evidence type="ECO:0000313" key="1">
    <source>
        <dbReference type="EMBL" id="MCW9705220.1"/>
    </source>
</evidence>
<name>A0ABT3PH20_9BACT</name>
<comment type="caution">
    <text evidence="1">The sequence shown here is derived from an EMBL/GenBank/DDBJ whole genome shotgun (WGS) entry which is preliminary data.</text>
</comment>
<dbReference type="Pfam" id="PF21983">
    <property type="entry name" value="NikA-like"/>
    <property type="match status" value="1"/>
</dbReference>
<keyword evidence="2" id="KW-1185">Reference proteome</keyword>
<dbReference type="Proteomes" id="UP001207918">
    <property type="component" value="Unassembled WGS sequence"/>
</dbReference>
<organism evidence="1 2">
    <name type="scientific">Fodinibius salsisoli</name>
    <dbReference type="NCBI Taxonomy" id="2820877"/>
    <lineage>
        <taxon>Bacteria</taxon>
        <taxon>Pseudomonadati</taxon>
        <taxon>Balneolota</taxon>
        <taxon>Balneolia</taxon>
        <taxon>Balneolales</taxon>
        <taxon>Balneolaceae</taxon>
        <taxon>Fodinibius</taxon>
    </lineage>
</organism>
<dbReference type="EMBL" id="JAGGJA010000001">
    <property type="protein sequence ID" value="MCW9705220.1"/>
    <property type="molecule type" value="Genomic_DNA"/>
</dbReference>
<dbReference type="InterPro" id="IPR053842">
    <property type="entry name" value="NikA-like"/>
</dbReference>